<name>A0A6C0AXC2_9ZZZZ</name>
<feature type="region of interest" description="Disordered" evidence="1">
    <location>
        <begin position="547"/>
        <end position="607"/>
    </location>
</feature>
<dbReference type="EMBL" id="MN738770">
    <property type="protein sequence ID" value="QHS83905.1"/>
    <property type="molecule type" value="Genomic_DNA"/>
</dbReference>
<feature type="compositionally biased region" description="Low complexity" evidence="1">
    <location>
        <begin position="499"/>
        <end position="520"/>
    </location>
</feature>
<feature type="compositionally biased region" description="Polar residues" evidence="1">
    <location>
        <begin position="344"/>
        <end position="374"/>
    </location>
</feature>
<sequence length="607" mass="68947">MDQFNTSDDDLYDKFDLIEIDFDQNTPNEDKILVSNALHNCYYSEMEEKDITEFYNKKFFILFLEEEEGNKSSRVPHGFLTATIRNFNYSYYVTIWDLCKTYIDEKKTSGGICSTILKKYFEYLSNIDYKYKLYTNQRNNEFNLYNIDEVHIYVNSNQSLNNQAETCFLNMNFRYIEPPQVEETIDADGVKTIYRKMRYVINSIDSSSLLRGLTNTSQQLPVQNQIDQIMEQSPVLPPINTPTLNDESILATPQYDNIESSNIENNQIQNSIGTKYDSTPNQPEDYNINSGIPSQNLGLDSQTNLMPEQQLNGMSEQQIDGMPEQQLDGMPEGMSEQQLDGMPEQSQSQVDPLAQSQVDPLAQSQVDPLAQSQVDPLAQGQVDPLAQQPVDPLAQQPQVDPLAQQPQVDPLAQGQVDPLAQQPQVDPLAQGQFDPLAQQQQQVDTLAQQQQVDPLAQQQQVDPLTQQQQVDPLAQQQVDPLAQQPQVDTLAQGQVDPLAQGQVDPLAQQQPQQFEQQAPQNTVFPEQDSDRALIDDGLPNDVMVEGELNTLPRNDGNVNYGGKTKKNKKAKSKSKSKRKTKKNKKQKKYKKKAKSTKRRVSFKKHRK</sequence>
<evidence type="ECO:0000256" key="1">
    <source>
        <dbReference type="SAM" id="MobiDB-lite"/>
    </source>
</evidence>
<protein>
    <submittedName>
        <fullName evidence="2">Uncharacterized protein</fullName>
    </submittedName>
</protein>
<feature type="compositionally biased region" description="Basic residues" evidence="1">
    <location>
        <begin position="563"/>
        <end position="607"/>
    </location>
</feature>
<feature type="compositionally biased region" description="Low complexity" evidence="1">
    <location>
        <begin position="436"/>
        <end position="488"/>
    </location>
</feature>
<feature type="compositionally biased region" description="Polar residues" evidence="1">
    <location>
        <begin position="276"/>
        <end position="301"/>
    </location>
</feature>
<reference evidence="2" key="1">
    <citation type="journal article" date="2020" name="Nature">
        <title>Giant virus diversity and host interactions through global metagenomics.</title>
        <authorList>
            <person name="Schulz F."/>
            <person name="Roux S."/>
            <person name="Paez-Espino D."/>
            <person name="Jungbluth S."/>
            <person name="Walsh D.A."/>
            <person name="Denef V.J."/>
            <person name="McMahon K.D."/>
            <person name="Konstantinidis K.T."/>
            <person name="Eloe-Fadrosh E.A."/>
            <person name="Kyrpides N.C."/>
            <person name="Woyke T."/>
        </authorList>
    </citation>
    <scope>NUCLEOTIDE SEQUENCE</scope>
    <source>
        <strain evidence="2">GVMAG-S-ERX555965-48</strain>
    </source>
</reference>
<feature type="region of interest" description="Disordered" evidence="1">
    <location>
        <begin position="323"/>
        <end position="521"/>
    </location>
</feature>
<evidence type="ECO:0000313" key="2">
    <source>
        <dbReference type="EMBL" id="QHS83905.1"/>
    </source>
</evidence>
<dbReference type="AlphaFoldDB" id="A0A6C0AXC2"/>
<proteinExistence type="predicted"/>
<organism evidence="2">
    <name type="scientific">viral metagenome</name>
    <dbReference type="NCBI Taxonomy" id="1070528"/>
    <lineage>
        <taxon>unclassified sequences</taxon>
        <taxon>metagenomes</taxon>
        <taxon>organismal metagenomes</taxon>
    </lineage>
</organism>
<feature type="region of interest" description="Disordered" evidence="1">
    <location>
        <begin position="271"/>
        <end position="301"/>
    </location>
</feature>
<accession>A0A6C0AXC2</accession>